<feature type="domain" description="DUF7136" evidence="2">
    <location>
        <begin position="1"/>
        <end position="135"/>
    </location>
</feature>
<evidence type="ECO:0000259" key="2">
    <source>
        <dbReference type="Pfam" id="PF23584"/>
    </source>
</evidence>
<accession>A0AAN6PU64</accession>
<dbReference type="EMBL" id="MU863667">
    <property type="protein sequence ID" value="KAK4097833.1"/>
    <property type="molecule type" value="Genomic_DNA"/>
</dbReference>
<reference evidence="3" key="2">
    <citation type="submission" date="2023-05" db="EMBL/GenBank/DDBJ databases">
        <authorList>
            <consortium name="Lawrence Berkeley National Laboratory"/>
            <person name="Steindorff A."/>
            <person name="Hensen N."/>
            <person name="Bonometti L."/>
            <person name="Westerberg I."/>
            <person name="Brannstrom I.O."/>
            <person name="Guillou S."/>
            <person name="Cros-Aarteil S."/>
            <person name="Calhoun S."/>
            <person name="Haridas S."/>
            <person name="Kuo A."/>
            <person name="Mondo S."/>
            <person name="Pangilinan J."/>
            <person name="Riley R."/>
            <person name="Labutti K."/>
            <person name="Andreopoulos B."/>
            <person name="Lipzen A."/>
            <person name="Chen C."/>
            <person name="Yanf M."/>
            <person name="Daum C."/>
            <person name="Ng V."/>
            <person name="Clum A."/>
            <person name="Ohm R."/>
            <person name="Martin F."/>
            <person name="Silar P."/>
            <person name="Natvig D."/>
            <person name="Lalanne C."/>
            <person name="Gautier V."/>
            <person name="Ament-Velasquez S.L."/>
            <person name="Kruys A."/>
            <person name="Hutchinson M.I."/>
            <person name="Powell A.J."/>
            <person name="Barry K."/>
            <person name="Miller A.N."/>
            <person name="Grigoriev I.V."/>
            <person name="Debuchy R."/>
            <person name="Gladieux P."/>
            <person name="Thoren M.H."/>
            <person name="Johannesson H."/>
        </authorList>
    </citation>
    <scope>NUCLEOTIDE SEQUENCE</scope>
    <source>
        <strain evidence="3">CBS 757.83</strain>
    </source>
</reference>
<organism evidence="3 4">
    <name type="scientific">Parathielavia hyrcaniae</name>
    <dbReference type="NCBI Taxonomy" id="113614"/>
    <lineage>
        <taxon>Eukaryota</taxon>
        <taxon>Fungi</taxon>
        <taxon>Dikarya</taxon>
        <taxon>Ascomycota</taxon>
        <taxon>Pezizomycotina</taxon>
        <taxon>Sordariomycetes</taxon>
        <taxon>Sordariomycetidae</taxon>
        <taxon>Sordariales</taxon>
        <taxon>Chaetomiaceae</taxon>
        <taxon>Parathielavia</taxon>
    </lineage>
</organism>
<proteinExistence type="predicted"/>
<dbReference type="Pfam" id="PF23584">
    <property type="entry name" value="DUF7136"/>
    <property type="match status" value="1"/>
</dbReference>
<reference evidence="3" key="1">
    <citation type="journal article" date="2023" name="Mol. Phylogenet. Evol.">
        <title>Genome-scale phylogeny and comparative genomics of the fungal order Sordariales.</title>
        <authorList>
            <person name="Hensen N."/>
            <person name="Bonometti L."/>
            <person name="Westerberg I."/>
            <person name="Brannstrom I.O."/>
            <person name="Guillou S."/>
            <person name="Cros-Aarteil S."/>
            <person name="Calhoun S."/>
            <person name="Haridas S."/>
            <person name="Kuo A."/>
            <person name="Mondo S."/>
            <person name="Pangilinan J."/>
            <person name="Riley R."/>
            <person name="LaButti K."/>
            <person name="Andreopoulos B."/>
            <person name="Lipzen A."/>
            <person name="Chen C."/>
            <person name="Yan M."/>
            <person name="Daum C."/>
            <person name="Ng V."/>
            <person name="Clum A."/>
            <person name="Steindorff A."/>
            <person name="Ohm R.A."/>
            <person name="Martin F."/>
            <person name="Silar P."/>
            <person name="Natvig D.O."/>
            <person name="Lalanne C."/>
            <person name="Gautier V."/>
            <person name="Ament-Velasquez S.L."/>
            <person name="Kruys A."/>
            <person name="Hutchinson M.I."/>
            <person name="Powell A.J."/>
            <person name="Barry K."/>
            <person name="Miller A.N."/>
            <person name="Grigoriev I.V."/>
            <person name="Debuchy R."/>
            <person name="Gladieux P."/>
            <person name="Hiltunen Thoren M."/>
            <person name="Johannesson H."/>
        </authorList>
    </citation>
    <scope>NUCLEOTIDE SEQUENCE</scope>
    <source>
        <strain evidence="3">CBS 757.83</strain>
    </source>
</reference>
<comment type="caution">
    <text evidence="3">The sequence shown here is derived from an EMBL/GenBank/DDBJ whole genome shotgun (WGS) entry which is preliminary data.</text>
</comment>
<evidence type="ECO:0000256" key="1">
    <source>
        <dbReference type="SAM" id="MobiDB-lite"/>
    </source>
</evidence>
<evidence type="ECO:0000313" key="3">
    <source>
        <dbReference type="EMBL" id="KAK4097833.1"/>
    </source>
</evidence>
<sequence length="185" mass="20364">MPIVLAIQNASVAALLGKFTVYWIIFQLVGGHFNATLLAPTMDFGHFEVFSNDTSADTTLFLVGFTNATRWLSWGRFVKPATEHLYPPASDDRYMLYWSITWLDLLGHCDTKREAMVVADGQTEGALTFNMQTTTGSQQQGETVHDVSEDLPECPELGGVVQIGPPPNATKPQCPGLEILESSRQ</sequence>
<evidence type="ECO:0000313" key="4">
    <source>
        <dbReference type="Proteomes" id="UP001305647"/>
    </source>
</evidence>
<protein>
    <recommendedName>
        <fullName evidence="2">DUF7136 domain-containing protein</fullName>
    </recommendedName>
</protein>
<gene>
    <name evidence="3" type="ORF">N658DRAFT_259252</name>
</gene>
<feature type="region of interest" description="Disordered" evidence="1">
    <location>
        <begin position="162"/>
        <end position="185"/>
    </location>
</feature>
<keyword evidence="4" id="KW-1185">Reference proteome</keyword>
<dbReference type="AlphaFoldDB" id="A0AAN6PU64"/>
<name>A0AAN6PU64_9PEZI</name>
<dbReference type="InterPro" id="IPR055560">
    <property type="entry name" value="DUF7136"/>
</dbReference>
<dbReference type="Proteomes" id="UP001305647">
    <property type="component" value="Unassembled WGS sequence"/>
</dbReference>